<dbReference type="InterPro" id="IPR013155">
    <property type="entry name" value="M/V/L/I-tRNA-synth_anticd-bd"/>
</dbReference>
<comment type="subcellular location">
    <subcellularLocation>
        <location evidence="1 11">Cytoplasm</location>
    </subcellularLocation>
</comment>
<dbReference type="GO" id="GO:0005829">
    <property type="term" value="C:cytosol"/>
    <property type="evidence" value="ECO:0007669"/>
    <property type="project" value="TreeGrafter"/>
</dbReference>
<evidence type="ECO:0000313" key="16">
    <source>
        <dbReference type="Proteomes" id="UP000006898"/>
    </source>
</evidence>
<dbReference type="Pfam" id="PF10458">
    <property type="entry name" value="Val_tRNA-synt_C"/>
    <property type="match status" value="1"/>
</dbReference>
<protein>
    <recommendedName>
        <fullName evidence="11">Valine--tRNA ligase</fullName>
        <ecNumber evidence="11">6.1.1.9</ecNumber>
    </recommendedName>
    <alternativeName>
        <fullName evidence="11">Valyl-tRNA synthetase</fullName>
        <shortName evidence="11">ValRS</shortName>
    </alternativeName>
</protein>
<keyword evidence="9 11" id="KW-0030">Aminoacyl-tRNA synthetase</keyword>
<dbReference type="SUPFAM" id="SSF46589">
    <property type="entry name" value="tRNA-binding arm"/>
    <property type="match status" value="1"/>
</dbReference>
<dbReference type="STRING" id="671143.DAMO_0662"/>
<dbReference type="SUPFAM" id="SSF50677">
    <property type="entry name" value="ValRS/IleRS/LeuRS editing domain"/>
    <property type="match status" value="1"/>
</dbReference>
<dbReference type="InterPro" id="IPR019499">
    <property type="entry name" value="Val-tRNA_synth_tRNA-bd"/>
</dbReference>
<dbReference type="Gene3D" id="3.40.50.620">
    <property type="entry name" value="HUPs"/>
    <property type="match status" value="2"/>
</dbReference>
<dbReference type="PANTHER" id="PTHR11946:SF93">
    <property type="entry name" value="VALINE--TRNA LIGASE, CHLOROPLASTIC_MITOCHONDRIAL 2"/>
    <property type="match status" value="1"/>
</dbReference>
<evidence type="ECO:0000256" key="3">
    <source>
        <dbReference type="ARBA" id="ARBA00022490"/>
    </source>
</evidence>
<evidence type="ECO:0000256" key="9">
    <source>
        <dbReference type="ARBA" id="ARBA00023146"/>
    </source>
</evidence>
<comment type="function">
    <text evidence="11">Catalyzes the attachment of valine to tRNA(Val). As ValRS can inadvertently accommodate and process structurally similar amino acids such as threonine, to avoid such errors, it has a 'posttransfer' editing activity that hydrolyzes mischarged Thr-tRNA(Val) in a tRNA-dependent manner.</text>
</comment>
<dbReference type="EMBL" id="FP565575">
    <property type="protein sequence ID" value="CBE67734.1"/>
    <property type="molecule type" value="Genomic_DNA"/>
</dbReference>
<comment type="domain">
    <text evidence="11">The C-terminal coiled-coil domain is crucial for aminoacylation activity.</text>
</comment>
<evidence type="ECO:0000256" key="10">
    <source>
        <dbReference type="ARBA" id="ARBA00047552"/>
    </source>
</evidence>
<dbReference type="KEGG" id="mox:DAMO_0662"/>
<dbReference type="FunFam" id="3.40.50.620:FF:000032">
    <property type="entry name" value="Valine--tRNA ligase"/>
    <property type="match status" value="1"/>
</dbReference>
<evidence type="ECO:0000259" key="13">
    <source>
        <dbReference type="Pfam" id="PF08264"/>
    </source>
</evidence>
<dbReference type="NCBIfam" id="TIGR00422">
    <property type="entry name" value="valS"/>
    <property type="match status" value="1"/>
</dbReference>
<organism evidence="15 16">
    <name type="scientific">Methylomirabilis oxygeniifera</name>
    <dbReference type="NCBI Taxonomy" id="671143"/>
    <lineage>
        <taxon>Bacteria</taxon>
        <taxon>Candidatus Methylomirabilota</taxon>
        <taxon>Candidatus Methylomirabilia</taxon>
        <taxon>Candidatus Methylomirabilales</taxon>
        <taxon>Candidatus Methylomirabilaceae</taxon>
        <taxon>Candidatus Methylomirabilis</taxon>
    </lineage>
</organism>
<dbReference type="Gene3D" id="3.90.740.10">
    <property type="entry name" value="Valyl/Leucyl/Isoleucyl-tRNA synthetase, editing domain"/>
    <property type="match status" value="2"/>
</dbReference>
<dbReference type="GO" id="GO:0006438">
    <property type="term" value="P:valyl-tRNA aminoacylation"/>
    <property type="evidence" value="ECO:0007669"/>
    <property type="project" value="UniProtKB-UniRule"/>
</dbReference>
<evidence type="ECO:0000256" key="6">
    <source>
        <dbReference type="ARBA" id="ARBA00022840"/>
    </source>
</evidence>
<comment type="domain">
    <text evidence="11">ValRS has two distinct active sites: one for aminoacylation and one for editing. The misactivated threonine is translocated from the active site to the editing site.</text>
</comment>
<feature type="coiled-coil region" evidence="11">
    <location>
        <begin position="865"/>
        <end position="892"/>
    </location>
</feature>
<gene>
    <name evidence="11 15" type="primary">valS</name>
    <name evidence="15" type="ORF">DAMO_0662</name>
</gene>
<dbReference type="NCBIfam" id="NF004349">
    <property type="entry name" value="PRK05729.1"/>
    <property type="match status" value="1"/>
</dbReference>
<dbReference type="PRINTS" id="PR00986">
    <property type="entry name" value="TRNASYNTHVAL"/>
</dbReference>
<dbReference type="SUPFAM" id="SSF47323">
    <property type="entry name" value="Anticodon-binding domain of a subclass of class I aminoacyl-tRNA synthetases"/>
    <property type="match status" value="1"/>
</dbReference>
<name>D5MKT5_METO1</name>
<dbReference type="Proteomes" id="UP000006898">
    <property type="component" value="Chromosome"/>
</dbReference>
<dbReference type="InterPro" id="IPR009008">
    <property type="entry name" value="Val/Leu/Ile-tRNA-synth_edit"/>
</dbReference>
<evidence type="ECO:0000256" key="2">
    <source>
        <dbReference type="ARBA" id="ARBA00011245"/>
    </source>
</evidence>
<feature type="binding site" evidence="11">
    <location>
        <position position="579"/>
    </location>
    <ligand>
        <name>ATP</name>
        <dbReference type="ChEBI" id="CHEBI:30616"/>
    </ligand>
</feature>
<keyword evidence="3 11" id="KW-0963">Cytoplasm</keyword>
<dbReference type="CDD" id="cd07962">
    <property type="entry name" value="Anticodon_Ia_Val"/>
    <property type="match status" value="1"/>
</dbReference>
<feature type="domain" description="Valyl-tRNA synthetase tRNA-binding arm" evidence="14">
    <location>
        <begin position="870"/>
        <end position="931"/>
    </location>
</feature>
<dbReference type="InterPro" id="IPR002303">
    <property type="entry name" value="Valyl-tRNA_ligase"/>
</dbReference>
<dbReference type="AlphaFoldDB" id="D5MKT5"/>
<evidence type="ECO:0000259" key="14">
    <source>
        <dbReference type="Pfam" id="PF10458"/>
    </source>
</evidence>
<dbReference type="GO" id="GO:0005524">
    <property type="term" value="F:ATP binding"/>
    <property type="evidence" value="ECO:0007669"/>
    <property type="project" value="UniProtKB-UniRule"/>
</dbReference>
<keyword evidence="8 11" id="KW-0175">Coiled coil</keyword>
<feature type="short sequence motif" description="'KMSKS' region" evidence="11">
    <location>
        <begin position="576"/>
        <end position="580"/>
    </location>
</feature>
<dbReference type="InterPro" id="IPR002300">
    <property type="entry name" value="aa-tRNA-synth_Ia"/>
</dbReference>
<dbReference type="PANTHER" id="PTHR11946">
    <property type="entry name" value="VALYL-TRNA SYNTHETASES"/>
    <property type="match status" value="1"/>
</dbReference>
<dbReference type="Gene3D" id="1.10.730.10">
    <property type="entry name" value="Isoleucyl-tRNA Synthetase, Domain 1"/>
    <property type="match status" value="1"/>
</dbReference>
<comment type="catalytic activity">
    <reaction evidence="10 11">
        <text>tRNA(Val) + L-valine + ATP = L-valyl-tRNA(Val) + AMP + diphosphate</text>
        <dbReference type="Rhea" id="RHEA:10704"/>
        <dbReference type="Rhea" id="RHEA-COMP:9672"/>
        <dbReference type="Rhea" id="RHEA-COMP:9708"/>
        <dbReference type="ChEBI" id="CHEBI:30616"/>
        <dbReference type="ChEBI" id="CHEBI:33019"/>
        <dbReference type="ChEBI" id="CHEBI:57762"/>
        <dbReference type="ChEBI" id="CHEBI:78442"/>
        <dbReference type="ChEBI" id="CHEBI:78537"/>
        <dbReference type="ChEBI" id="CHEBI:456215"/>
        <dbReference type="EC" id="6.1.1.9"/>
    </reaction>
</comment>
<evidence type="ECO:0000256" key="8">
    <source>
        <dbReference type="ARBA" id="ARBA00023054"/>
    </source>
</evidence>
<keyword evidence="6 11" id="KW-0067">ATP-binding</keyword>
<sequence>MTEPEVSRAKKAGYDPHGIEERWAKVWEAAGSSHVDESLPRPPYAIVIPPPNITGFLHIGHAMNNTLQDILIRWRRMQGYNALWLPGTDHAGIATQNVVERQLQGEGRRREDLGRTGFVDRVWRWKAESGGTIIRQLKRLGASCDWERECFTMDEDRQEAVREVFVRLYDEGLIYRGERLINWCPRCQTALSDIEVEYEDTQGSLYHIRYPMADDSGTTLIVATTRPETMLGDTAVAVHPDDARYNRLIGRQVRLPLTGRTIPVVGDPILVDREFGTGAVKITPAHDFNDFEAGERHGLPRIALFDREGRIAVTAALNNAQIDPSLFDEIVSQPVAVAREKVLDRLRQEGLLEKVDPHLHALGKCYRCRSVVEPFLSTQWFVKVKPLAEPAIRAVEEGKTRFVPEHWENTYFSWMRNIKDWCISRQLWWGHQIPAWYCKGCDKGNILRGRIEVGVGTRPPTSSDEAFVFIAPEAQPIVSAERPAGCPRCGHHELVQDPDVLDTWFSSALWPFSTMGWPEQTELLRRFYPTSTLVTSFDIIFFWVARMMMMGLKFMGDVPFREVYIHALVRDAEGQKMSKSKGNVIDPLEIIDRYGADAFRFTLAALAAQGRDIRLSEERIEGYRHFCNKLWNAHQFLNRYLPLLEGPLPPVNSLSLDLTDRWLLHRLHALIGSVTKALEEYRFNEAASALYQFVWHEYCDWYLEIVKSRLTSESSLEQRRTGVALLCLGLDTALRLLHPFMPFITEEIWQQLPQHGTSLMVAEWPKADPGWQDANAEVSMGFLMDLTRATRDLRSDLEFPPSKSIRLVLRTSSDTDDRAIDAVLPYLAVLTRAEHVAFGQHLDRPSPAAVALVGSIEVHLPVDDLSVFAARQQKLRRELDKVEQELARVDKKLCNADFMSKAPDEVVSKVKDEHTRLMDTKTKLLQHLERIEHLLRPV</sequence>
<dbReference type="Gene3D" id="1.10.287.380">
    <property type="entry name" value="Valyl-tRNA synthetase, C-terminal domain"/>
    <property type="match status" value="1"/>
</dbReference>
<keyword evidence="7 11" id="KW-0648">Protein biosynthesis</keyword>
<dbReference type="HOGENOM" id="CLU_001493_0_2_0"/>
<reference evidence="15 16" key="1">
    <citation type="journal article" date="2010" name="Nature">
        <title>Nitrite-driven anaerobic methane oxidation by oxygenic bacteria.</title>
        <authorList>
            <person name="Ettwig K.F."/>
            <person name="Butler M.K."/>
            <person name="Le Paslier D."/>
            <person name="Pelletier E."/>
            <person name="Mangenot S."/>
            <person name="Kuypers M.M.M."/>
            <person name="Schreiber F."/>
            <person name="Dutilh B.E."/>
            <person name="Zedelius J."/>
            <person name="de Beer D."/>
            <person name="Gloerich J."/>
            <person name="Wessels H.J.C.T."/>
            <person name="van Allen T."/>
            <person name="Luesken F."/>
            <person name="Wu M."/>
            <person name="van de Pas-Schoonen K.T."/>
            <person name="Op den Camp H.J.M."/>
            <person name="Janssen-Megens E.M."/>
            <person name="Francoijs K-J."/>
            <person name="Stunnenberg H."/>
            <person name="Weissenbach J."/>
            <person name="Jetten M.S.M."/>
            <person name="Strous M."/>
        </authorList>
    </citation>
    <scope>NUCLEOTIDE SEQUENCE [LARGE SCALE GENOMIC DNA]</scope>
</reference>
<dbReference type="InterPro" id="IPR033705">
    <property type="entry name" value="Anticodon_Ia_Val"/>
</dbReference>
<dbReference type="PATRIC" id="fig|671143.5.peg.575"/>
<dbReference type="Pfam" id="PF08264">
    <property type="entry name" value="Anticodon_1"/>
    <property type="match status" value="1"/>
</dbReference>
<evidence type="ECO:0000256" key="1">
    <source>
        <dbReference type="ARBA" id="ARBA00004496"/>
    </source>
</evidence>
<keyword evidence="4 11" id="KW-0436">Ligase</keyword>
<dbReference type="InterPro" id="IPR014729">
    <property type="entry name" value="Rossmann-like_a/b/a_fold"/>
</dbReference>
<dbReference type="EC" id="6.1.1.9" evidence="11"/>
<comment type="subunit">
    <text evidence="2 11">Monomer.</text>
</comment>
<evidence type="ECO:0000256" key="4">
    <source>
        <dbReference type="ARBA" id="ARBA00022598"/>
    </source>
</evidence>
<dbReference type="Pfam" id="PF00133">
    <property type="entry name" value="tRNA-synt_1"/>
    <property type="match status" value="1"/>
</dbReference>
<dbReference type="FunFam" id="1.10.730.10:FF:000014">
    <property type="entry name" value="Valine--tRNA ligase"/>
    <property type="match status" value="1"/>
</dbReference>
<evidence type="ECO:0000259" key="12">
    <source>
        <dbReference type="Pfam" id="PF00133"/>
    </source>
</evidence>
<dbReference type="InterPro" id="IPR009080">
    <property type="entry name" value="tRNAsynth_Ia_anticodon-bd"/>
</dbReference>
<evidence type="ECO:0000256" key="11">
    <source>
        <dbReference type="HAMAP-Rule" id="MF_02004"/>
    </source>
</evidence>
<dbReference type="InterPro" id="IPR010978">
    <property type="entry name" value="tRNA-bd_arm"/>
</dbReference>
<evidence type="ECO:0000313" key="15">
    <source>
        <dbReference type="EMBL" id="CBE67734.1"/>
    </source>
</evidence>
<feature type="domain" description="Aminoacyl-tRNA synthetase class Ia" evidence="12">
    <location>
        <begin position="25"/>
        <end position="616"/>
    </location>
</feature>
<dbReference type="CDD" id="cd00817">
    <property type="entry name" value="ValRS_core"/>
    <property type="match status" value="1"/>
</dbReference>
<dbReference type="SUPFAM" id="SSF52374">
    <property type="entry name" value="Nucleotidylyl transferase"/>
    <property type="match status" value="1"/>
</dbReference>
<dbReference type="eggNOG" id="COG0525">
    <property type="taxonomic scope" value="Bacteria"/>
</dbReference>
<keyword evidence="5 11" id="KW-0547">Nucleotide-binding</keyword>
<proteinExistence type="inferred from homology"/>
<feature type="domain" description="Methionyl/Valyl/Leucyl/Isoleucyl-tRNA synthetase anticodon-binding" evidence="13">
    <location>
        <begin position="660"/>
        <end position="808"/>
    </location>
</feature>
<dbReference type="InterPro" id="IPR001412">
    <property type="entry name" value="aa-tRNA-synth_I_CS"/>
</dbReference>
<dbReference type="InterPro" id="IPR037118">
    <property type="entry name" value="Val-tRNA_synth_C_sf"/>
</dbReference>
<dbReference type="PROSITE" id="PS00178">
    <property type="entry name" value="AA_TRNA_LIGASE_I"/>
    <property type="match status" value="1"/>
</dbReference>
<feature type="short sequence motif" description="'HIGH' region" evidence="11">
    <location>
        <begin position="51"/>
        <end position="61"/>
    </location>
</feature>
<dbReference type="HAMAP" id="MF_02004">
    <property type="entry name" value="Val_tRNA_synth_type1"/>
    <property type="match status" value="1"/>
</dbReference>
<dbReference type="GO" id="GO:0004832">
    <property type="term" value="F:valine-tRNA ligase activity"/>
    <property type="evidence" value="ECO:0007669"/>
    <property type="project" value="UniProtKB-UniRule"/>
</dbReference>
<dbReference type="GO" id="GO:0002161">
    <property type="term" value="F:aminoacyl-tRNA deacylase activity"/>
    <property type="evidence" value="ECO:0007669"/>
    <property type="project" value="InterPro"/>
</dbReference>
<evidence type="ECO:0000256" key="7">
    <source>
        <dbReference type="ARBA" id="ARBA00022917"/>
    </source>
</evidence>
<evidence type="ECO:0000256" key="5">
    <source>
        <dbReference type="ARBA" id="ARBA00022741"/>
    </source>
</evidence>
<accession>D5MKT5</accession>
<comment type="similarity">
    <text evidence="11">Belongs to the class-I aminoacyl-tRNA synthetase family. ValS type 1 subfamily.</text>
</comment>